<evidence type="ECO:0000313" key="6">
    <source>
        <dbReference type="Proteomes" id="UP000248706"/>
    </source>
</evidence>
<dbReference type="Pfam" id="PF00005">
    <property type="entry name" value="ABC_tran"/>
    <property type="match status" value="1"/>
</dbReference>
<dbReference type="GO" id="GO:0016887">
    <property type="term" value="F:ATP hydrolysis activity"/>
    <property type="evidence" value="ECO:0007669"/>
    <property type="project" value="InterPro"/>
</dbReference>
<dbReference type="EMBL" id="MCIF01000002">
    <property type="protein sequence ID" value="RAQ98315.1"/>
    <property type="molecule type" value="Genomic_DNA"/>
</dbReference>
<dbReference type="Pfam" id="PF13732">
    <property type="entry name" value="DrrA1-3_C"/>
    <property type="match status" value="1"/>
</dbReference>
<comment type="caution">
    <text evidence="5">The sequence shown here is derived from an EMBL/GenBank/DDBJ whole genome shotgun (WGS) entry which is preliminary data.</text>
</comment>
<sequence length="339" mass="36599">MLSVSGLWKSYRSRGHSIEALRGLSLDVAEGECFGLLGPNGAGKTTLLRILATLLPPDRGSVTIAGADLRRSPERIRRILGYVGQQGGTDILTTVFQDLLLQAHLYGLKGQEARRRVSELLEQLELSDLASRPVIALSGGQRRRLDLALGLVHRPLLLLLDEPSLGLDPVSRRQLWDCLSGLRGQGTTILLTTHYLDEADQLCTRLAIIDQGRIIADGSPAQLKQESAGETLILTLAPSGLASAREQASAILRSCPFVRAIRQEEGGEELYLSVERGESALPTVLHLLEAAGLTVSSLILQRPSLDDVFLRYTGRSLKKAAATAVVSPAGPAMAWRKGR</sequence>
<dbReference type="PROSITE" id="PS00211">
    <property type="entry name" value="ABC_TRANSPORTER_1"/>
    <property type="match status" value="1"/>
</dbReference>
<evidence type="ECO:0000259" key="4">
    <source>
        <dbReference type="PROSITE" id="PS50893"/>
    </source>
</evidence>
<evidence type="ECO:0000256" key="3">
    <source>
        <dbReference type="ARBA" id="ARBA00022840"/>
    </source>
</evidence>
<dbReference type="SUPFAM" id="SSF52540">
    <property type="entry name" value="P-loop containing nucleoside triphosphate hydrolases"/>
    <property type="match status" value="1"/>
</dbReference>
<name>A0A328VW20_9CHLR</name>
<dbReference type="SMART" id="SM00382">
    <property type="entry name" value="AAA"/>
    <property type="match status" value="1"/>
</dbReference>
<dbReference type="PANTHER" id="PTHR43582">
    <property type="entry name" value="LINEARMYCIN RESISTANCE ATP-BINDING PROTEIN LNRL"/>
    <property type="match status" value="1"/>
</dbReference>
<dbReference type="GO" id="GO:0005524">
    <property type="term" value="F:ATP binding"/>
    <property type="evidence" value="ECO:0007669"/>
    <property type="project" value="UniProtKB-KW"/>
</dbReference>
<evidence type="ECO:0000313" key="5">
    <source>
        <dbReference type="EMBL" id="RAQ98315.1"/>
    </source>
</evidence>
<proteinExistence type="predicted"/>
<dbReference type="InterPro" id="IPR027417">
    <property type="entry name" value="P-loop_NTPase"/>
</dbReference>
<accession>A0A328VW20</accession>
<reference evidence="5 6" key="1">
    <citation type="submission" date="2016-08" db="EMBL/GenBank/DDBJ databases">
        <title>Analysis of Carbohydrate Active Enzymes in Thermogemmatispora T81 Reveals Carbohydrate Degradation Ability.</title>
        <authorList>
            <person name="Tomazini A."/>
            <person name="Lal S."/>
            <person name="Stott M."/>
            <person name="Henrissat B."/>
            <person name="Polikarpov I."/>
            <person name="Sparling R."/>
            <person name="Levin D.B."/>
        </authorList>
    </citation>
    <scope>NUCLEOTIDE SEQUENCE [LARGE SCALE GENOMIC DNA]</scope>
    <source>
        <strain evidence="5 6">T81</strain>
    </source>
</reference>
<dbReference type="InterPro" id="IPR025302">
    <property type="entry name" value="DrrA1/2-like_C"/>
</dbReference>
<dbReference type="AlphaFoldDB" id="A0A328VW20"/>
<keyword evidence="6" id="KW-1185">Reference proteome</keyword>
<dbReference type="OrthoDB" id="9767778at2"/>
<keyword evidence="2" id="KW-0547">Nucleotide-binding</keyword>
<dbReference type="InterPro" id="IPR017871">
    <property type="entry name" value="ABC_transporter-like_CS"/>
</dbReference>
<dbReference type="PANTHER" id="PTHR43582:SF5">
    <property type="entry name" value="ABC TRANSPORTER"/>
    <property type="match status" value="1"/>
</dbReference>
<dbReference type="Proteomes" id="UP000248706">
    <property type="component" value="Unassembled WGS sequence"/>
</dbReference>
<organism evidence="5 6">
    <name type="scientific">Thermogemmatispora tikiterensis</name>
    <dbReference type="NCBI Taxonomy" id="1825093"/>
    <lineage>
        <taxon>Bacteria</taxon>
        <taxon>Bacillati</taxon>
        <taxon>Chloroflexota</taxon>
        <taxon>Ktedonobacteria</taxon>
        <taxon>Thermogemmatisporales</taxon>
        <taxon>Thermogemmatisporaceae</taxon>
        <taxon>Thermogemmatispora</taxon>
    </lineage>
</organism>
<keyword evidence="3" id="KW-0067">ATP-binding</keyword>
<gene>
    <name evidence="5" type="ORF">A4R35_22435</name>
</gene>
<dbReference type="PROSITE" id="PS50893">
    <property type="entry name" value="ABC_TRANSPORTER_2"/>
    <property type="match status" value="1"/>
</dbReference>
<keyword evidence="1" id="KW-0813">Transport</keyword>
<protein>
    <recommendedName>
        <fullName evidence="4">ABC transporter domain-containing protein</fullName>
    </recommendedName>
</protein>
<feature type="domain" description="ABC transporter" evidence="4">
    <location>
        <begin position="2"/>
        <end position="236"/>
    </location>
</feature>
<dbReference type="InterPro" id="IPR003439">
    <property type="entry name" value="ABC_transporter-like_ATP-bd"/>
</dbReference>
<evidence type="ECO:0000256" key="2">
    <source>
        <dbReference type="ARBA" id="ARBA00022741"/>
    </source>
</evidence>
<dbReference type="Gene3D" id="3.40.50.300">
    <property type="entry name" value="P-loop containing nucleotide triphosphate hydrolases"/>
    <property type="match status" value="1"/>
</dbReference>
<evidence type="ECO:0000256" key="1">
    <source>
        <dbReference type="ARBA" id="ARBA00022448"/>
    </source>
</evidence>
<dbReference type="InterPro" id="IPR003593">
    <property type="entry name" value="AAA+_ATPase"/>
</dbReference>